<dbReference type="Proteomes" id="UP001295740">
    <property type="component" value="Unassembled WGS sequence"/>
</dbReference>
<dbReference type="GO" id="GO:0022857">
    <property type="term" value="F:transmembrane transporter activity"/>
    <property type="evidence" value="ECO:0007669"/>
    <property type="project" value="InterPro"/>
</dbReference>
<dbReference type="Gene3D" id="1.20.1740.10">
    <property type="entry name" value="Amino acid/polyamine transporter I"/>
    <property type="match status" value="1"/>
</dbReference>
<keyword evidence="2" id="KW-0813">Transport</keyword>
<keyword evidence="5 6" id="KW-0472">Membrane</keyword>
<evidence type="ECO:0000313" key="7">
    <source>
        <dbReference type="EMBL" id="CAJ2508289.1"/>
    </source>
</evidence>
<comment type="subcellular location">
    <subcellularLocation>
        <location evidence="1">Membrane</location>
        <topology evidence="1">Multi-pass membrane protein</topology>
    </subcellularLocation>
</comment>
<evidence type="ECO:0000256" key="3">
    <source>
        <dbReference type="ARBA" id="ARBA00022692"/>
    </source>
</evidence>
<dbReference type="Pfam" id="PF13520">
    <property type="entry name" value="AA_permease_2"/>
    <property type="match status" value="1"/>
</dbReference>
<keyword evidence="4 6" id="KW-1133">Transmembrane helix</keyword>
<evidence type="ECO:0000256" key="5">
    <source>
        <dbReference type="ARBA" id="ARBA00023136"/>
    </source>
</evidence>
<evidence type="ECO:0000313" key="8">
    <source>
        <dbReference type="Proteomes" id="UP001295740"/>
    </source>
</evidence>
<feature type="transmembrane region" description="Helical" evidence="6">
    <location>
        <begin position="113"/>
        <end position="131"/>
    </location>
</feature>
<sequence length="276" mass="29897">MYVKPPSLVTPSGLHRRRLHIELFGPLGCQHGTQILLELPRLPYRLAYNPRVRSSSNYDELPDGNYTPRHHRASKTFVCRRTLANSVALWAVASFACALNFTGGLLARFEGLILILHLVGFFGILVPLVYFSDHNSAEAVFTTLYDNGGWHSDGLTFLVGLASIISTLTGAGCAVHMSEEIQSAATVVPKALLYTISINGTLAFAMAIAFLFCITDLDAAVAAADTMFYPFLQVFQSAVGSTAGACVMASLIPILALASSIRVYATSSRMIWSFAR</sequence>
<comment type="caution">
    <text evidence="7">The sequence shown here is derived from an EMBL/GenBank/DDBJ whole genome shotgun (WGS) entry which is preliminary data.</text>
</comment>
<feature type="transmembrane region" description="Helical" evidence="6">
    <location>
        <begin position="234"/>
        <end position="261"/>
    </location>
</feature>
<protein>
    <submittedName>
        <fullName evidence="7">Uu.00g094750.m01.CDS01</fullName>
    </submittedName>
</protein>
<dbReference type="PANTHER" id="PTHR45649">
    <property type="entry name" value="AMINO-ACID PERMEASE BAT1"/>
    <property type="match status" value="1"/>
</dbReference>
<dbReference type="InterPro" id="IPR002293">
    <property type="entry name" value="AA/rel_permease1"/>
</dbReference>
<keyword evidence="3 6" id="KW-0812">Transmembrane</keyword>
<dbReference type="EMBL" id="CAUWAG010000010">
    <property type="protein sequence ID" value="CAJ2508289.1"/>
    <property type="molecule type" value="Genomic_DNA"/>
</dbReference>
<dbReference type="AlphaFoldDB" id="A0AAI8VNP3"/>
<dbReference type="PANTHER" id="PTHR45649:SF1">
    <property type="entry name" value="TRANSPORTER, PUTATIVE (EUROFUNG)-RELATED"/>
    <property type="match status" value="1"/>
</dbReference>
<keyword evidence="8" id="KW-1185">Reference proteome</keyword>
<reference evidence="7" key="1">
    <citation type="submission" date="2023-10" db="EMBL/GenBank/DDBJ databases">
        <authorList>
            <person name="Hackl T."/>
        </authorList>
    </citation>
    <scope>NUCLEOTIDE SEQUENCE</scope>
</reference>
<evidence type="ECO:0000256" key="1">
    <source>
        <dbReference type="ARBA" id="ARBA00004141"/>
    </source>
</evidence>
<name>A0AAI8VNP3_9PEZI</name>
<feature type="transmembrane region" description="Helical" evidence="6">
    <location>
        <begin position="87"/>
        <end position="106"/>
    </location>
</feature>
<evidence type="ECO:0000256" key="2">
    <source>
        <dbReference type="ARBA" id="ARBA00022448"/>
    </source>
</evidence>
<evidence type="ECO:0000256" key="6">
    <source>
        <dbReference type="SAM" id="Phobius"/>
    </source>
</evidence>
<dbReference type="GO" id="GO:0016020">
    <property type="term" value="C:membrane"/>
    <property type="evidence" value="ECO:0007669"/>
    <property type="project" value="UniProtKB-SubCell"/>
</dbReference>
<gene>
    <name evidence="7" type="ORF">KHLLAP_LOCUS8757</name>
</gene>
<feature type="transmembrane region" description="Helical" evidence="6">
    <location>
        <begin position="191"/>
        <end position="214"/>
    </location>
</feature>
<organism evidence="7 8">
    <name type="scientific">Anthostomella pinea</name>
    <dbReference type="NCBI Taxonomy" id="933095"/>
    <lineage>
        <taxon>Eukaryota</taxon>
        <taxon>Fungi</taxon>
        <taxon>Dikarya</taxon>
        <taxon>Ascomycota</taxon>
        <taxon>Pezizomycotina</taxon>
        <taxon>Sordariomycetes</taxon>
        <taxon>Xylariomycetidae</taxon>
        <taxon>Xylariales</taxon>
        <taxon>Xylariaceae</taxon>
        <taxon>Anthostomella</taxon>
    </lineage>
</organism>
<proteinExistence type="predicted"/>
<feature type="transmembrane region" description="Helical" evidence="6">
    <location>
        <begin position="155"/>
        <end position="179"/>
    </location>
</feature>
<evidence type="ECO:0000256" key="4">
    <source>
        <dbReference type="ARBA" id="ARBA00022989"/>
    </source>
</evidence>
<accession>A0AAI8VNP3</accession>